<sequence length="170" mass="20057">MNGIRIKLVEQKTQNNTDMKFTLLVGEKNPNELFITTPQIRNLITEHHLSEGQRIGHIEMTVQHGPRTITVTRYYPTTNINNLFTQRQINIPRIGISTLAELVIERWIKQKYPQHQIRDSAEQSYERKEHLLKRGRDPQKPLKIENAHGLTRKQVIALHRKNTTKRMRLK</sequence>
<dbReference type="Proteomes" id="UP000596004">
    <property type="component" value="Chromosome"/>
</dbReference>
<dbReference type="AlphaFoldDB" id="A0A7T9DJR5"/>
<gene>
    <name evidence="2" type="ORF">IPJ89_05670</name>
</gene>
<dbReference type="EMBL" id="CP064981">
    <property type="protein sequence ID" value="QQR92605.1"/>
    <property type="molecule type" value="Genomic_DNA"/>
</dbReference>
<reference evidence="2" key="1">
    <citation type="submission" date="2020-11" db="EMBL/GenBank/DDBJ databases">
        <title>Connecting structure to function with the recovery of over 1000 high-quality activated sludge metagenome-assembled genomes encoding full-length rRNA genes using long-read sequencing.</title>
        <authorList>
            <person name="Singleton C.M."/>
            <person name="Petriglieri F."/>
            <person name="Kristensen J.M."/>
            <person name="Kirkegaard R.H."/>
            <person name="Michaelsen T.Y."/>
            <person name="Andersen M.H."/>
            <person name="Karst S.M."/>
            <person name="Dueholm M.S."/>
            <person name="Nielsen P.H."/>
            <person name="Albertsen M."/>
        </authorList>
    </citation>
    <scope>NUCLEOTIDE SEQUENCE</scope>
    <source>
        <strain evidence="2">Fred_18-Q3-R57-64_BAT3C.431</strain>
    </source>
</reference>
<name>A0A7T9DJR5_9ARCH</name>
<feature type="region of interest" description="Disordered" evidence="1">
    <location>
        <begin position="119"/>
        <end position="138"/>
    </location>
</feature>
<evidence type="ECO:0000256" key="1">
    <source>
        <dbReference type="SAM" id="MobiDB-lite"/>
    </source>
</evidence>
<evidence type="ECO:0000313" key="2">
    <source>
        <dbReference type="EMBL" id="QQR92605.1"/>
    </source>
</evidence>
<accession>A0A7T9DJR5</accession>
<proteinExistence type="predicted"/>
<protein>
    <submittedName>
        <fullName evidence="2">Uncharacterized protein</fullName>
    </submittedName>
</protein>
<organism evidence="2">
    <name type="scientific">Candidatus Iainarchaeum sp</name>
    <dbReference type="NCBI Taxonomy" id="3101447"/>
    <lineage>
        <taxon>Archaea</taxon>
        <taxon>Candidatus Iainarchaeota</taxon>
        <taxon>Candidatus Iainarchaeia</taxon>
        <taxon>Candidatus Iainarchaeales</taxon>
        <taxon>Candidatus Iainarchaeaceae</taxon>
        <taxon>Candidatus Iainarchaeum</taxon>
    </lineage>
</organism>